<dbReference type="EMBL" id="CALNXJ010000076">
    <property type="protein sequence ID" value="CAH3160579.1"/>
    <property type="molecule type" value="Genomic_DNA"/>
</dbReference>
<dbReference type="Proteomes" id="UP001159428">
    <property type="component" value="Unassembled WGS sequence"/>
</dbReference>
<dbReference type="SUPFAM" id="SSF52540">
    <property type="entry name" value="P-loop containing nucleoside triphosphate hydrolases"/>
    <property type="match status" value="1"/>
</dbReference>
<accession>A0AAU9XWC1</accession>
<keyword evidence="3" id="KW-1185">Reference proteome</keyword>
<name>A0AAU9XWC1_9CNID</name>
<organism evidence="2 3">
    <name type="scientific">Pocillopora meandrina</name>
    <dbReference type="NCBI Taxonomy" id="46732"/>
    <lineage>
        <taxon>Eukaryota</taxon>
        <taxon>Metazoa</taxon>
        <taxon>Cnidaria</taxon>
        <taxon>Anthozoa</taxon>
        <taxon>Hexacorallia</taxon>
        <taxon>Scleractinia</taxon>
        <taxon>Astrocoeniina</taxon>
        <taxon>Pocilloporidae</taxon>
        <taxon>Pocillopora</taxon>
    </lineage>
</organism>
<dbReference type="InterPro" id="IPR036465">
    <property type="entry name" value="vWFA_dom_sf"/>
</dbReference>
<dbReference type="SUPFAM" id="SSF53300">
    <property type="entry name" value="vWA-like"/>
    <property type="match status" value="1"/>
</dbReference>
<evidence type="ECO:0000313" key="3">
    <source>
        <dbReference type="Proteomes" id="UP001159428"/>
    </source>
</evidence>
<proteinExistence type="predicted"/>
<dbReference type="PROSITE" id="PS50234">
    <property type="entry name" value="VWFA"/>
    <property type="match status" value="1"/>
</dbReference>
<comment type="caution">
    <text evidence="2">The sequence shown here is derived from an EMBL/GenBank/DDBJ whole genome shotgun (WGS) entry which is preliminary data.</text>
</comment>
<dbReference type="Gene3D" id="3.40.50.410">
    <property type="entry name" value="von Willebrand factor, type A domain"/>
    <property type="match status" value="1"/>
</dbReference>
<gene>
    <name evidence="2" type="ORF">PMEA_00032553</name>
</gene>
<sequence length="1312" mass="149994">MDEALTETKEHFSSQNGAGCVKRFDEDREKVLVLLTYGQQAGENVEMETSGVLSSAAKSLQEENVKIIVIAVGDGVCFTELVNLIERPHHLFWLLSISDQKKVAETIAEEIEKTSDIFTYTTRKAMSFVDYGPKWGLGEKISESLDVLEGALNVVCRTKKPKREGNEKNVIIGNARRRIYEGLNDFHESAILHSNLTVTIAVFGVEGVGKSALFNFLLTQGVPQSDPNNLFSRLRDGPLPSGKGVRQTRLPVYVTKGKQMRVVVHKEGKAEVWYPDNGRRNTLSIVQSTKLVREYIERNFAKWEQDEASYIELQGPFTILQDLGERRTTSTGHLELLVNVQLLDLPGLRGDEKGDKLLTSELNKADIILFFTSGQQGRGVKSNDLADIFRQHGQFDASSRPRLVNVVKAEEFTDVERLRNENEKALLEDAWPVFFGDDESNKCYREAREKLPQLGGEELLMKLKDESKVLVFHPKDEGFLKRLRDVISSHVENVIIKKSFHPSLKKVHKLAKELNKVISQSRAKAKEPEQIKIGHRPPLEVSSDDIGEESVIDLFLSSEEFTQRENLERVFKGFLYKFETIEFIKKRLEVSLKDFSECLITLFENNYNSKSISIASGLKEVVDVFCQSKIELFSAYRFKPLYSSIVKKRTPTNDQEKKWRNSTEEMRETTLRDYLKDLIHEVLGRLLRERGKEADSSPSKVSDSLMVRVQDLLAITSLDNLASKPDISKVPLKKVIDFSREAIRKHNPHFDLSTLDSYDHTKAFPEEMKMRSQDVLKIATKSSPEQIVKDMEHQLSSGRGDLIRELGKKLKLEKRSLDPPRTNLEVDEGKWLSALLTVLSDQDHFDVSLDDKFKLDEKSEASLLNSARKRLFAFQKSRVKCEIEVTNSIPEREIHVEKHKEFQNVLAASMSTSTRKLIDDICTSFTSCQVQLAPIFIPTIRPGPERSRTGNYFLEENPWDASEDETPIEENFEGKLKFNIFLVVEKQHLKKIKSTIHKKTLPSDREINLTYVVLPGNGHGIGVSRAVIKSLAECFKFDLYWTIDDDIKFMYQFNEDDRKWHKCTFARGLLFGQRVFHHCRQTTFKQPSQDAMDNLRDQTQALWPDQAKRSQTFREARRLLSDDDIKKVRDSPGLLHSPFTTENISKDCEGGNIGSDELSKIEKKFVESCRSLLFSEEVNRIAGVSIAHKASQRFDIMGVHPSAHFMPSKQRYQVVLHNTCALKEVNYVTDDMIFHEGENQVKDPNCRNTPYWGIRHSDKSFCRALEVKGVTGFQVICVNHEHEKDLVNVFQRFGHSYEDSNSPYGSDNQNYA</sequence>
<dbReference type="InterPro" id="IPR002035">
    <property type="entry name" value="VWF_A"/>
</dbReference>
<dbReference type="Gene3D" id="3.40.50.300">
    <property type="entry name" value="P-loop containing nucleotide triphosphate hydrolases"/>
    <property type="match status" value="1"/>
</dbReference>
<reference evidence="2 3" key="1">
    <citation type="submission" date="2022-05" db="EMBL/GenBank/DDBJ databases">
        <authorList>
            <consortium name="Genoscope - CEA"/>
            <person name="William W."/>
        </authorList>
    </citation>
    <scope>NUCLEOTIDE SEQUENCE [LARGE SCALE GENOMIC DNA]</scope>
</reference>
<evidence type="ECO:0000313" key="2">
    <source>
        <dbReference type="EMBL" id="CAH3160579.1"/>
    </source>
</evidence>
<protein>
    <recommendedName>
        <fullName evidence="1">VWFA domain-containing protein</fullName>
    </recommendedName>
</protein>
<feature type="domain" description="VWFA" evidence="1">
    <location>
        <begin position="1"/>
        <end position="111"/>
    </location>
</feature>
<dbReference type="InterPro" id="IPR027417">
    <property type="entry name" value="P-loop_NTPase"/>
</dbReference>
<evidence type="ECO:0000259" key="1">
    <source>
        <dbReference type="PROSITE" id="PS50234"/>
    </source>
</evidence>